<keyword evidence="1" id="KW-0175">Coiled coil</keyword>
<sequence>MELQTHLKLSRADQQITYDSHLLMLGSCFAEHMADKLSYYQFRTLSNPFGILFHPLAIENLLGRAVEQQNFSKGDIFFANERWKSFEAHSDLSSSDAEGLLKTLNQAVDQTREQLRNASHVIITLGTSWIYELKKTRDAVANCHKVPQKEFDKRLLAVDEVLESLHNMLRMIRQLNNKAEVVFTVSPVRHLKDGFIENQRSKSHLLTAVHQLLDDPSQKRVSYFPAFEIMMDELRDYRFYKADMVHPNELAVNYIWEKFVECWIADSAQPVMDKVAAVQKGLDHKPFNTNSKAYKDFRKSIEAKISYLKQDYPFMQFDQ</sequence>
<keyword evidence="4" id="KW-1185">Reference proteome</keyword>
<feature type="coiled-coil region" evidence="1">
    <location>
        <begin position="94"/>
        <end position="121"/>
    </location>
</feature>
<proteinExistence type="predicted"/>
<name>A0A6L9EJK7_9FLAO</name>
<evidence type="ECO:0000313" key="3">
    <source>
        <dbReference type="EMBL" id="NAS14369.1"/>
    </source>
</evidence>
<organism evidence="3 4">
    <name type="scientific">Poritiphilus flavus</name>
    <dbReference type="NCBI Taxonomy" id="2697053"/>
    <lineage>
        <taxon>Bacteria</taxon>
        <taxon>Pseudomonadati</taxon>
        <taxon>Bacteroidota</taxon>
        <taxon>Flavobacteriia</taxon>
        <taxon>Flavobacteriales</taxon>
        <taxon>Flavobacteriaceae</taxon>
        <taxon>Poritiphilus</taxon>
    </lineage>
</organism>
<dbReference type="Pfam" id="PF08885">
    <property type="entry name" value="GSCFA"/>
    <property type="match status" value="1"/>
</dbReference>
<dbReference type="Proteomes" id="UP000475249">
    <property type="component" value="Unassembled WGS sequence"/>
</dbReference>
<dbReference type="EMBL" id="WXYO01000010">
    <property type="protein sequence ID" value="NAS14369.1"/>
    <property type="molecule type" value="Genomic_DNA"/>
</dbReference>
<reference evidence="3 4" key="1">
    <citation type="submission" date="2020-01" db="EMBL/GenBank/DDBJ databases">
        <title>Bacteria diversity of Porities sp.</title>
        <authorList>
            <person name="Wang G."/>
        </authorList>
    </citation>
    <scope>NUCLEOTIDE SEQUENCE [LARGE SCALE GENOMIC DNA]</scope>
    <source>
        <strain evidence="3 4">R33</strain>
    </source>
</reference>
<dbReference type="InterPro" id="IPR014982">
    <property type="entry name" value="GSCFA"/>
</dbReference>
<dbReference type="RefSeq" id="WP_161437418.1">
    <property type="nucleotide sequence ID" value="NZ_WXYO01000010.1"/>
</dbReference>
<protein>
    <submittedName>
        <fullName evidence="3">GSCFA domain-containing protein</fullName>
    </submittedName>
</protein>
<feature type="domain" description="GSCFA" evidence="2">
    <location>
        <begin position="22"/>
        <end position="259"/>
    </location>
</feature>
<dbReference type="AlphaFoldDB" id="A0A6L9EJK7"/>
<dbReference type="GO" id="GO:0016788">
    <property type="term" value="F:hydrolase activity, acting on ester bonds"/>
    <property type="evidence" value="ECO:0007669"/>
    <property type="project" value="UniProtKB-ARBA"/>
</dbReference>
<evidence type="ECO:0000259" key="2">
    <source>
        <dbReference type="Pfam" id="PF08885"/>
    </source>
</evidence>
<comment type="caution">
    <text evidence="3">The sequence shown here is derived from an EMBL/GenBank/DDBJ whole genome shotgun (WGS) entry which is preliminary data.</text>
</comment>
<dbReference type="Gene3D" id="3.40.50.1110">
    <property type="entry name" value="SGNH hydrolase"/>
    <property type="match status" value="1"/>
</dbReference>
<evidence type="ECO:0000256" key="1">
    <source>
        <dbReference type="SAM" id="Coils"/>
    </source>
</evidence>
<dbReference type="InterPro" id="IPR036514">
    <property type="entry name" value="SGNH_hydro_sf"/>
</dbReference>
<evidence type="ECO:0000313" key="4">
    <source>
        <dbReference type="Proteomes" id="UP000475249"/>
    </source>
</evidence>
<accession>A0A6L9EJK7</accession>
<gene>
    <name evidence="3" type="ORF">GTQ38_20325</name>
</gene>
<dbReference type="SUPFAM" id="SSF52266">
    <property type="entry name" value="SGNH hydrolase"/>
    <property type="match status" value="1"/>
</dbReference>